<dbReference type="OrthoDB" id="8679980at2759"/>
<reference evidence="1" key="1">
    <citation type="journal article" date="2023" name="DNA Res.">
        <title>Chromosome-level genome assembly of Phrynocephalus forsythii using third-generation DNA sequencing and Hi-C analysis.</title>
        <authorList>
            <person name="Qi Y."/>
            <person name="Zhao W."/>
            <person name="Zhao Y."/>
            <person name="Niu C."/>
            <person name="Cao S."/>
            <person name="Zhang Y."/>
        </authorList>
    </citation>
    <scope>NUCLEOTIDE SEQUENCE</scope>
    <source>
        <tissue evidence="1">Muscle</tissue>
    </source>
</reference>
<sequence length="85" mass="10212">RNFYRTGQDLNNCSTCQNTACIIYSVEYDFRQQEGRFHQVLKTLDEVEENPPAVPLQRQPSDHPPVIEKQEVRRKTKKKKCFWWI</sequence>
<protein>
    <submittedName>
        <fullName evidence="1">Uncharacterized protein</fullName>
    </submittedName>
</protein>
<feature type="non-terminal residue" evidence="1">
    <location>
        <position position="85"/>
    </location>
</feature>
<dbReference type="EMBL" id="JAPFRF010000011">
    <property type="protein sequence ID" value="KAJ7316276.1"/>
    <property type="molecule type" value="Genomic_DNA"/>
</dbReference>
<dbReference type="Proteomes" id="UP001142489">
    <property type="component" value="Unassembled WGS sequence"/>
</dbReference>
<evidence type="ECO:0000313" key="2">
    <source>
        <dbReference type="Proteomes" id="UP001142489"/>
    </source>
</evidence>
<proteinExistence type="predicted"/>
<evidence type="ECO:0000313" key="1">
    <source>
        <dbReference type="EMBL" id="KAJ7316276.1"/>
    </source>
</evidence>
<gene>
    <name evidence="1" type="ORF">JRQ81_002438</name>
</gene>
<organism evidence="1 2">
    <name type="scientific">Phrynocephalus forsythii</name>
    <dbReference type="NCBI Taxonomy" id="171643"/>
    <lineage>
        <taxon>Eukaryota</taxon>
        <taxon>Metazoa</taxon>
        <taxon>Chordata</taxon>
        <taxon>Craniata</taxon>
        <taxon>Vertebrata</taxon>
        <taxon>Euteleostomi</taxon>
        <taxon>Lepidosauria</taxon>
        <taxon>Squamata</taxon>
        <taxon>Bifurcata</taxon>
        <taxon>Unidentata</taxon>
        <taxon>Episquamata</taxon>
        <taxon>Toxicofera</taxon>
        <taxon>Iguania</taxon>
        <taxon>Acrodonta</taxon>
        <taxon>Agamidae</taxon>
        <taxon>Agaminae</taxon>
        <taxon>Phrynocephalus</taxon>
    </lineage>
</organism>
<comment type="caution">
    <text evidence="1">The sequence shown here is derived from an EMBL/GenBank/DDBJ whole genome shotgun (WGS) entry which is preliminary data.</text>
</comment>
<dbReference type="PANTHER" id="PTHR28682">
    <property type="entry name" value="INHIBITORY SYNAPTIC FACTOR 2A-RELATED"/>
    <property type="match status" value="1"/>
</dbReference>
<keyword evidence="2" id="KW-1185">Reference proteome</keyword>
<dbReference type="AlphaFoldDB" id="A0A9Q1AW69"/>
<dbReference type="PANTHER" id="PTHR28682:SF2">
    <property type="entry name" value="PROTEIN INSYN2B"/>
    <property type="match status" value="1"/>
</dbReference>
<name>A0A9Q1AW69_9SAUR</name>
<dbReference type="Pfam" id="PF15265">
    <property type="entry name" value="FAM196"/>
    <property type="match status" value="1"/>
</dbReference>
<dbReference type="InterPro" id="IPR029337">
    <property type="entry name" value="INSYN2"/>
</dbReference>
<accession>A0A9Q1AW69</accession>